<dbReference type="InterPro" id="IPR000601">
    <property type="entry name" value="PKD_dom"/>
</dbReference>
<feature type="domain" description="PKD" evidence="1">
    <location>
        <begin position="116"/>
        <end position="212"/>
    </location>
</feature>
<dbReference type="Proteomes" id="UP000287233">
    <property type="component" value="Chromosome"/>
</dbReference>
<proteinExistence type="predicted"/>
<dbReference type="PROSITE" id="PS50093">
    <property type="entry name" value="PKD"/>
    <property type="match status" value="2"/>
</dbReference>
<dbReference type="EMBL" id="CP034928">
    <property type="protein sequence ID" value="QAA76535.1"/>
    <property type="molecule type" value="Genomic_DNA"/>
</dbReference>
<dbReference type="InterPro" id="IPR022409">
    <property type="entry name" value="PKD/Chitinase_dom"/>
</dbReference>
<name>A0A410FTW3_BIPS1</name>
<dbReference type="PROSITE" id="PS51257">
    <property type="entry name" value="PROKAR_LIPOPROTEIN"/>
    <property type="match status" value="1"/>
</dbReference>
<feature type="domain" description="PKD" evidence="1">
    <location>
        <begin position="27"/>
        <end position="115"/>
    </location>
</feature>
<gene>
    <name evidence="2" type="ORF">BIP78_0769</name>
</gene>
<evidence type="ECO:0000313" key="3">
    <source>
        <dbReference type="Proteomes" id="UP000287233"/>
    </source>
</evidence>
<dbReference type="KEGG" id="bih:BIP78_0769"/>
<evidence type="ECO:0000313" key="2">
    <source>
        <dbReference type="EMBL" id="QAA76535.1"/>
    </source>
</evidence>
<dbReference type="AlphaFoldDB" id="A0A410FTW3"/>
<sequence length="321" mass="33318">MRRIWKIGLTVVIGLGLAGCAWLFSPPQAVLTASVTSGTAPLTVQFDLSGSTGQIASYTLTFGDGSEPATGTDITVTVVHTYTTAGTRTATLTVQDTRGRTSSVSVTITITAAPTTTASLGAIPASGPVPLNVDFWANITAAPGRRIKHVRLEYGDGAPDFTADVDFASYDFWILGAGHTYTTPGTYTATLTLTDDATPAQTTTATATITVTSPPPEITAFTVNGSDVEPVEVVVGTDVTFAFAAQAGDADRRLVKWELRSGDGYVVTVDVAPTSTLNVTHVYLGGYTQTGSRTAMVKVWDDLSPAKTDEATLSVSVVAGP</sequence>
<dbReference type="Pfam" id="PF18911">
    <property type="entry name" value="PKD_4"/>
    <property type="match status" value="1"/>
</dbReference>
<protein>
    <recommendedName>
        <fullName evidence="1">PKD domain-containing protein</fullName>
    </recommendedName>
</protein>
<dbReference type="InterPro" id="IPR035986">
    <property type="entry name" value="PKD_dom_sf"/>
</dbReference>
<dbReference type="SMART" id="SM00089">
    <property type="entry name" value="PKD"/>
    <property type="match status" value="2"/>
</dbReference>
<dbReference type="SUPFAM" id="SSF49299">
    <property type="entry name" value="PKD domain"/>
    <property type="match status" value="2"/>
</dbReference>
<evidence type="ECO:0000259" key="1">
    <source>
        <dbReference type="PROSITE" id="PS50093"/>
    </source>
</evidence>
<dbReference type="Gene3D" id="2.60.40.10">
    <property type="entry name" value="Immunoglobulins"/>
    <property type="match status" value="3"/>
</dbReference>
<accession>A0A410FTW3</accession>
<dbReference type="InterPro" id="IPR013783">
    <property type="entry name" value="Ig-like_fold"/>
</dbReference>
<organism evidence="2 3">
    <name type="scientific">Bipolaricaulis sibiricus</name>
    <dbReference type="NCBI Taxonomy" id="2501609"/>
    <lineage>
        <taxon>Bacteria</taxon>
        <taxon>Candidatus Bipolaricaulota</taxon>
        <taxon>Candidatus Bipolaricaulia</taxon>
        <taxon>Candidatus Bipolaricaulales</taxon>
        <taxon>Candidatus Bipolaricaulaceae</taxon>
        <taxon>Candidatus Bipolaricaulis</taxon>
    </lineage>
</organism>
<reference evidence="3" key="1">
    <citation type="submission" date="2018-12" db="EMBL/GenBank/DDBJ databases">
        <title>Complete genome sequence of an uncultured bacterium of the candidate phylum Bipolaricaulota.</title>
        <authorList>
            <person name="Kadnikov V.V."/>
            <person name="Mardanov A.V."/>
            <person name="Beletsky A.V."/>
            <person name="Frank Y.A."/>
            <person name="Karnachuk O.V."/>
            <person name="Ravin N.V."/>
        </authorList>
    </citation>
    <scope>NUCLEOTIDE SEQUENCE [LARGE SCALE GENOMIC DNA]</scope>
</reference>